<comment type="caution">
    <text evidence="1">The sequence shown here is derived from an EMBL/GenBank/DDBJ whole genome shotgun (WGS) entry which is preliminary data.</text>
</comment>
<dbReference type="EMBL" id="JAGQNX010000084">
    <property type="protein sequence ID" value="MCA9308423.1"/>
    <property type="molecule type" value="Genomic_DNA"/>
</dbReference>
<dbReference type="AlphaFoldDB" id="A0A955EFD2"/>
<evidence type="ECO:0000313" key="2">
    <source>
        <dbReference type="Proteomes" id="UP000740557"/>
    </source>
</evidence>
<accession>A0A955EFD2</accession>
<reference evidence="1" key="2">
    <citation type="journal article" date="2021" name="Microbiome">
        <title>Successional dynamics and alternative stable states in a saline activated sludge microbial community over 9 years.</title>
        <authorList>
            <person name="Wang Y."/>
            <person name="Ye J."/>
            <person name="Ju F."/>
            <person name="Liu L."/>
            <person name="Boyd J.A."/>
            <person name="Deng Y."/>
            <person name="Parks D.H."/>
            <person name="Jiang X."/>
            <person name="Yin X."/>
            <person name="Woodcroft B.J."/>
            <person name="Tyson G.W."/>
            <person name="Hugenholtz P."/>
            <person name="Polz M.F."/>
            <person name="Zhang T."/>
        </authorList>
    </citation>
    <scope>NUCLEOTIDE SEQUENCE</scope>
    <source>
        <strain evidence="1">HKST-UBA79</strain>
    </source>
</reference>
<dbReference type="Pfam" id="PF13692">
    <property type="entry name" value="Glyco_trans_1_4"/>
    <property type="match status" value="1"/>
</dbReference>
<gene>
    <name evidence="1" type="ORF">KC980_02845</name>
</gene>
<dbReference type="Proteomes" id="UP000740557">
    <property type="component" value="Unassembled WGS sequence"/>
</dbReference>
<proteinExistence type="predicted"/>
<name>A0A955EFD2_UNCKA</name>
<protein>
    <submittedName>
        <fullName evidence="1">Glycosyltransferase</fullName>
    </submittedName>
</protein>
<organism evidence="1 2">
    <name type="scientific">candidate division WWE3 bacterium</name>
    <dbReference type="NCBI Taxonomy" id="2053526"/>
    <lineage>
        <taxon>Bacteria</taxon>
        <taxon>Katanobacteria</taxon>
    </lineage>
</organism>
<dbReference type="SUPFAM" id="SSF53756">
    <property type="entry name" value="UDP-Glycosyltransferase/glycogen phosphorylase"/>
    <property type="match status" value="1"/>
</dbReference>
<dbReference type="Gene3D" id="3.40.50.2000">
    <property type="entry name" value="Glycogen Phosphorylase B"/>
    <property type="match status" value="2"/>
</dbReference>
<evidence type="ECO:0000313" key="1">
    <source>
        <dbReference type="EMBL" id="MCA9308423.1"/>
    </source>
</evidence>
<sequence>MPLDNKHFLLCIKKDVINGVYSPNPLDHHMGYFLSKGIEGWLFIYPCYYTRGNILSLQKVTSTEITPLVNIPVVPLLGRYNKILELVILIYAKFKLIPRDVYVLVEDYTHVLLMCLFKIVGLVKTVHFHLRYYSPNAESLAGRIHLFFLSSAIYCASLVTAPTKRLLSQLDSLKLSSPAFHLPNAVPVEVFNKYKVSKSQRVTNQLVCVVSSVSSKYKLLDLLSAFNKLTKEVETAQLTIIGNTTADTHYYREVKEYIRVHDLKHLVHFTGFLETEKALSYIAHCWAAVALYNKTFDELVYTDAKKLREYAALGIPFITDAVTETSSELDSFNAGIVVTDLSELYIKMKEILGKTSLYDSLSSGCDAWAEQNDLYRIMDSILINTNK</sequence>
<reference evidence="1" key="1">
    <citation type="submission" date="2020-04" db="EMBL/GenBank/DDBJ databases">
        <authorList>
            <person name="Zhang T."/>
        </authorList>
    </citation>
    <scope>NUCLEOTIDE SEQUENCE</scope>
    <source>
        <strain evidence="1">HKST-UBA79</strain>
    </source>
</reference>